<feature type="transmembrane region" description="Helical" evidence="6">
    <location>
        <begin position="421"/>
        <end position="439"/>
    </location>
</feature>
<feature type="transmembrane region" description="Helical" evidence="6">
    <location>
        <begin position="352"/>
        <end position="376"/>
    </location>
</feature>
<feature type="domain" description="Major facilitator superfamily (MFS) profile" evidence="7">
    <location>
        <begin position="15"/>
        <end position="443"/>
    </location>
</feature>
<dbReference type="PANTHER" id="PTHR48021">
    <property type="match status" value="1"/>
</dbReference>
<feature type="transmembrane region" description="Helical" evidence="6">
    <location>
        <begin position="88"/>
        <end position="106"/>
    </location>
</feature>
<evidence type="ECO:0000259" key="7">
    <source>
        <dbReference type="PROSITE" id="PS50850"/>
    </source>
</evidence>
<dbReference type="InterPro" id="IPR020846">
    <property type="entry name" value="MFS_dom"/>
</dbReference>
<feature type="transmembrane region" description="Helical" evidence="6">
    <location>
        <begin position="146"/>
        <end position="165"/>
    </location>
</feature>
<dbReference type="GO" id="GO:0022857">
    <property type="term" value="F:transmembrane transporter activity"/>
    <property type="evidence" value="ECO:0007669"/>
    <property type="project" value="InterPro"/>
</dbReference>
<dbReference type="InterPro" id="IPR050549">
    <property type="entry name" value="MFS_Trehalose_Transporter"/>
</dbReference>
<accession>A0A6J3BZE8</accession>
<dbReference type="PROSITE" id="PS00217">
    <property type="entry name" value="SUGAR_TRANSPORT_2"/>
    <property type="match status" value="1"/>
</dbReference>
<reference evidence="9" key="1">
    <citation type="submission" date="2025-08" db="UniProtKB">
        <authorList>
            <consortium name="RefSeq"/>
        </authorList>
    </citation>
    <scope>IDENTIFICATION</scope>
    <source>
        <tissue evidence="9">Whole larvae</tissue>
    </source>
</reference>
<dbReference type="Gene3D" id="1.20.1250.20">
    <property type="entry name" value="MFS general substrate transporter like domains"/>
    <property type="match status" value="1"/>
</dbReference>
<dbReference type="Pfam" id="PF00083">
    <property type="entry name" value="Sugar_tr"/>
    <property type="match status" value="1"/>
</dbReference>
<dbReference type="GeneID" id="113514486"/>
<protein>
    <submittedName>
        <fullName evidence="9">Facilitated trehalose transporter Tret1-like</fullName>
    </submittedName>
</protein>
<dbReference type="InParanoid" id="A0A6J3BZE8"/>
<feature type="transmembrane region" description="Helical" evidence="6">
    <location>
        <begin position="250"/>
        <end position="270"/>
    </location>
</feature>
<dbReference type="InterPro" id="IPR003663">
    <property type="entry name" value="Sugar/inositol_transpt"/>
</dbReference>
<evidence type="ECO:0000313" key="9">
    <source>
        <dbReference type="RefSeq" id="XP_031764049.2"/>
    </source>
</evidence>
<dbReference type="Proteomes" id="UP001652740">
    <property type="component" value="Unplaced"/>
</dbReference>
<dbReference type="RefSeq" id="XP_031764049.2">
    <property type="nucleotide sequence ID" value="XM_031908189.2"/>
</dbReference>
<dbReference type="SUPFAM" id="SSF103473">
    <property type="entry name" value="MFS general substrate transporter"/>
    <property type="match status" value="1"/>
</dbReference>
<gene>
    <name evidence="9" type="primary">LOC113514486</name>
</gene>
<comment type="subcellular location">
    <subcellularLocation>
        <location evidence="1">Membrane</location>
        <topology evidence="1">Multi-pass membrane protein</topology>
    </subcellularLocation>
</comment>
<keyword evidence="4 6" id="KW-0472">Membrane</keyword>
<evidence type="ECO:0000256" key="4">
    <source>
        <dbReference type="ARBA" id="ARBA00023136"/>
    </source>
</evidence>
<evidence type="ECO:0000256" key="1">
    <source>
        <dbReference type="ARBA" id="ARBA00004141"/>
    </source>
</evidence>
<dbReference type="PROSITE" id="PS50850">
    <property type="entry name" value="MFS"/>
    <property type="match status" value="1"/>
</dbReference>
<keyword evidence="5" id="KW-0325">Glycoprotein</keyword>
<proteinExistence type="predicted"/>
<keyword evidence="2 6" id="KW-0812">Transmembrane</keyword>
<feature type="transmembrane region" description="Helical" evidence="6">
    <location>
        <begin position="171"/>
        <end position="192"/>
    </location>
</feature>
<feature type="transmembrane region" description="Helical" evidence="6">
    <location>
        <begin position="12"/>
        <end position="32"/>
    </location>
</feature>
<feature type="transmembrane region" description="Helical" evidence="6">
    <location>
        <begin position="388"/>
        <end position="409"/>
    </location>
</feature>
<feature type="transmembrane region" description="Helical" evidence="6">
    <location>
        <begin position="318"/>
        <end position="340"/>
    </location>
</feature>
<name>A0A6J3BZE8_GALME</name>
<dbReference type="InterPro" id="IPR005828">
    <property type="entry name" value="MFS_sugar_transport-like"/>
</dbReference>
<dbReference type="InterPro" id="IPR036259">
    <property type="entry name" value="MFS_trans_sf"/>
</dbReference>
<evidence type="ECO:0000256" key="2">
    <source>
        <dbReference type="ARBA" id="ARBA00022692"/>
    </source>
</evidence>
<dbReference type="InterPro" id="IPR005829">
    <property type="entry name" value="Sugar_transporter_CS"/>
</dbReference>
<dbReference type="PRINTS" id="PR00171">
    <property type="entry name" value="SUGRTRNSPORT"/>
</dbReference>
<dbReference type="GO" id="GO:0005886">
    <property type="term" value="C:plasma membrane"/>
    <property type="evidence" value="ECO:0007669"/>
    <property type="project" value="UniProtKB-SubCell"/>
</dbReference>
<feature type="transmembrane region" description="Helical" evidence="6">
    <location>
        <begin position="112"/>
        <end position="134"/>
    </location>
</feature>
<dbReference type="PANTHER" id="PTHR48021:SF1">
    <property type="entry name" value="GH07001P-RELATED"/>
    <property type="match status" value="1"/>
</dbReference>
<dbReference type="KEGG" id="gmw:113514486"/>
<keyword evidence="3 6" id="KW-1133">Transmembrane helix</keyword>
<dbReference type="PROSITE" id="PS00216">
    <property type="entry name" value="SUGAR_TRANSPORT_1"/>
    <property type="match status" value="1"/>
</dbReference>
<keyword evidence="8" id="KW-1185">Reference proteome</keyword>
<organism evidence="8 9">
    <name type="scientific">Galleria mellonella</name>
    <name type="common">Greater wax moth</name>
    <dbReference type="NCBI Taxonomy" id="7137"/>
    <lineage>
        <taxon>Eukaryota</taxon>
        <taxon>Metazoa</taxon>
        <taxon>Ecdysozoa</taxon>
        <taxon>Arthropoda</taxon>
        <taxon>Hexapoda</taxon>
        <taxon>Insecta</taxon>
        <taxon>Pterygota</taxon>
        <taxon>Neoptera</taxon>
        <taxon>Endopterygota</taxon>
        <taxon>Lepidoptera</taxon>
        <taxon>Glossata</taxon>
        <taxon>Ditrysia</taxon>
        <taxon>Pyraloidea</taxon>
        <taxon>Pyralidae</taxon>
        <taxon>Galleriinae</taxon>
        <taxon>Galleria</taxon>
    </lineage>
</organism>
<feature type="transmembrane region" description="Helical" evidence="6">
    <location>
        <begin position="62"/>
        <end position="81"/>
    </location>
</feature>
<feature type="transmembrane region" description="Helical" evidence="6">
    <location>
        <begin position="290"/>
        <end position="311"/>
    </location>
</feature>
<sequence length="470" mass="51934">MLSPKLSPILRQYIIVIGATLSILSPGFSLGWGSPVLVKLMKVENSTEMILSKPITTEEGSWLVSIVSLISMFAIVLIPLANVIGRKYCIVLSCLPNIIAGLIFVFSDKFWLVLFGRGLCGVSIGLLFPIISVYSAEISDKEIRGTLCSFIQIICALGCVTMFIVGPFISYISLNVLYTCITIVSSIPSLFIPRSPYFLYSKGRIQESLQVLTMLRGSEERAKEEIEQYSLYKRENEIEISKKIYKEKTFWKAIFISLTLAILSQCSGYNSVSFYLLTVLESTETSISPGIASAVVGGIQLFGACITACIVDKFGRKMILFSSFIGIALGMCGLGTFFKIKETQEIHGILNFLPIISIIFVIFSFIAGPASILFTLAAELFDRPAKTVGTSIAILVNMLFMFLAIKYSGIITSYVGVVWSYWMYSCISMLSCLFVIIFIPETKGKSFAEIQDKLKTGKSKMSFHVVTIRS</sequence>
<evidence type="ECO:0000256" key="5">
    <source>
        <dbReference type="ARBA" id="ARBA00023180"/>
    </source>
</evidence>
<evidence type="ECO:0000256" key="6">
    <source>
        <dbReference type="SAM" id="Phobius"/>
    </source>
</evidence>
<evidence type="ECO:0000313" key="8">
    <source>
        <dbReference type="Proteomes" id="UP001652740"/>
    </source>
</evidence>
<dbReference type="AlphaFoldDB" id="A0A6J3BZE8"/>
<evidence type="ECO:0000256" key="3">
    <source>
        <dbReference type="ARBA" id="ARBA00022989"/>
    </source>
</evidence>